<proteinExistence type="predicted"/>
<keyword evidence="1" id="KW-0812">Transmembrane</keyword>
<evidence type="ECO:0000256" key="1">
    <source>
        <dbReference type="SAM" id="Phobius"/>
    </source>
</evidence>
<keyword evidence="1" id="KW-1133">Transmembrane helix</keyword>
<organism evidence="2 3">
    <name type="scientific">Pseudoalteromonas piscicida</name>
    <dbReference type="NCBI Taxonomy" id="43662"/>
    <lineage>
        <taxon>Bacteria</taxon>
        <taxon>Pseudomonadati</taxon>
        <taxon>Pseudomonadota</taxon>
        <taxon>Gammaproteobacteria</taxon>
        <taxon>Alteromonadales</taxon>
        <taxon>Pseudoalteromonadaceae</taxon>
        <taxon>Pseudoalteromonas</taxon>
    </lineage>
</organism>
<evidence type="ECO:0000313" key="3">
    <source>
        <dbReference type="Proteomes" id="UP000258102"/>
    </source>
</evidence>
<accession>A0AAD0W3I2</accession>
<keyword evidence="1" id="KW-0472">Membrane</keyword>
<dbReference type="Proteomes" id="UP000258102">
    <property type="component" value="Chromosome 1"/>
</dbReference>
<feature type="transmembrane region" description="Helical" evidence="1">
    <location>
        <begin position="6"/>
        <end position="24"/>
    </location>
</feature>
<dbReference type="AlphaFoldDB" id="A0AAD0W3I2"/>
<dbReference type="EMBL" id="CP031761">
    <property type="protein sequence ID" value="AXR01597.1"/>
    <property type="molecule type" value="Genomic_DNA"/>
</dbReference>
<reference evidence="2 3" key="1">
    <citation type="submission" date="2018-08" db="EMBL/GenBank/DDBJ databases">
        <title>Whole Genome Sequences of Two Pseudoalteromonas piscicida Strains, DE1-A and DE2-A, which Exhibit Strong Antibacterial Activity against Vibrio vulnificus.</title>
        <authorList>
            <person name="Richards G.P."/>
            <person name="Needleman D.S."/>
            <person name="Watson M.A."/>
            <person name="Polson S.W."/>
        </authorList>
    </citation>
    <scope>NUCLEOTIDE SEQUENCE [LARGE SCALE GENOMIC DNA]</scope>
    <source>
        <strain evidence="2 3">DE2-A</strain>
    </source>
</reference>
<protein>
    <submittedName>
        <fullName evidence="2">Uncharacterized protein</fullName>
    </submittedName>
</protein>
<evidence type="ECO:0000313" key="2">
    <source>
        <dbReference type="EMBL" id="AXR01597.1"/>
    </source>
</evidence>
<sequence>MFSLIYFSGLIILSITIMMASVKLRGGPKDYVNSDAFQDDRLGTKAYVLLRQRRDIDSMNDQFTKYMALVEWKDEADAFNILCESSYKNTKPSNLIEFSKKK</sequence>
<gene>
    <name evidence="2" type="ORF">D0511_05560</name>
</gene>
<dbReference type="KEGG" id="ppis:B1L02_12170"/>
<name>A0AAD0W3I2_PSEO7</name>
<dbReference type="RefSeq" id="WP_088531230.1">
    <property type="nucleotide sequence ID" value="NZ_CP021646.1"/>
</dbReference>